<name>A0A0F9IQJ1_9ZZZZ</name>
<protein>
    <submittedName>
        <fullName evidence="1">Uncharacterized protein</fullName>
    </submittedName>
</protein>
<accession>A0A0F9IQJ1</accession>
<comment type="caution">
    <text evidence="1">The sequence shown here is derived from an EMBL/GenBank/DDBJ whole genome shotgun (WGS) entry which is preliminary data.</text>
</comment>
<organism evidence="1">
    <name type="scientific">marine sediment metagenome</name>
    <dbReference type="NCBI Taxonomy" id="412755"/>
    <lineage>
        <taxon>unclassified sequences</taxon>
        <taxon>metagenomes</taxon>
        <taxon>ecological metagenomes</taxon>
    </lineage>
</organism>
<proteinExistence type="predicted"/>
<gene>
    <name evidence="1" type="ORF">LCGC14_1848950</name>
</gene>
<dbReference type="EMBL" id="LAZR01018546">
    <property type="protein sequence ID" value="KKL95995.1"/>
    <property type="molecule type" value="Genomic_DNA"/>
</dbReference>
<sequence length="95" mass="10667">MPNLQELLDWFDAERARMTAMLEPDKVIAQILDLKLASLKGHTQGYSDGYVEGYIAAFRDAVEKGLEGAMRDVLDKNSITVRRPVEERKVKDDGG</sequence>
<dbReference type="AlphaFoldDB" id="A0A0F9IQJ1"/>
<evidence type="ECO:0000313" key="1">
    <source>
        <dbReference type="EMBL" id="KKL95995.1"/>
    </source>
</evidence>
<reference evidence="1" key="1">
    <citation type="journal article" date="2015" name="Nature">
        <title>Complex archaea that bridge the gap between prokaryotes and eukaryotes.</title>
        <authorList>
            <person name="Spang A."/>
            <person name="Saw J.H."/>
            <person name="Jorgensen S.L."/>
            <person name="Zaremba-Niedzwiedzka K."/>
            <person name="Martijn J."/>
            <person name="Lind A.E."/>
            <person name="van Eijk R."/>
            <person name="Schleper C."/>
            <person name="Guy L."/>
            <person name="Ettema T.J."/>
        </authorList>
    </citation>
    <scope>NUCLEOTIDE SEQUENCE</scope>
</reference>